<dbReference type="GeneID" id="78119633"/>
<evidence type="ECO:0000313" key="2">
    <source>
        <dbReference type="EMBL" id="RRR20036.1"/>
    </source>
</evidence>
<keyword evidence="3" id="KW-1185">Reference proteome</keyword>
<name>A0A3R8SFU0_9MICO</name>
<keyword evidence="1" id="KW-0812">Transmembrane</keyword>
<gene>
    <name evidence="2" type="ORF">DS079_01120</name>
</gene>
<dbReference type="AlphaFoldDB" id="A0A3R8SFU0"/>
<proteinExistence type="predicted"/>
<keyword evidence="1" id="KW-1133">Transmembrane helix</keyword>
<feature type="transmembrane region" description="Helical" evidence="1">
    <location>
        <begin position="31"/>
        <end position="49"/>
    </location>
</feature>
<sequence>MIAALIFIPLGLISTVSFCQLIRDPSLAPGFQWSAALQLATGVACIFWYRSPAKSRRAVLAHTALGVALLLSTGFALYIGMQALRAQVLGVGLLQAAGL</sequence>
<comment type="caution">
    <text evidence="2">The sequence shown here is derived from an EMBL/GenBank/DDBJ whole genome shotgun (WGS) entry which is preliminary data.</text>
</comment>
<accession>A0A3R8SFU0</accession>
<feature type="transmembrane region" description="Helical" evidence="1">
    <location>
        <begin position="58"/>
        <end position="79"/>
    </location>
</feature>
<evidence type="ECO:0000256" key="1">
    <source>
        <dbReference type="SAM" id="Phobius"/>
    </source>
</evidence>
<organism evidence="2 3">
    <name type="scientific">Brachybacterium paraconglomeratum</name>
    <dbReference type="NCBI Taxonomy" id="173362"/>
    <lineage>
        <taxon>Bacteria</taxon>
        <taxon>Bacillati</taxon>
        <taxon>Actinomycetota</taxon>
        <taxon>Actinomycetes</taxon>
        <taxon>Micrococcales</taxon>
        <taxon>Dermabacteraceae</taxon>
        <taxon>Brachybacterium</taxon>
    </lineage>
</organism>
<evidence type="ECO:0000313" key="3">
    <source>
        <dbReference type="Proteomes" id="UP000274327"/>
    </source>
</evidence>
<protein>
    <submittedName>
        <fullName evidence="2">Uncharacterized protein</fullName>
    </submittedName>
</protein>
<dbReference type="Proteomes" id="UP000274327">
    <property type="component" value="Unassembled WGS sequence"/>
</dbReference>
<dbReference type="EMBL" id="QOCI01000001">
    <property type="protein sequence ID" value="RRR20036.1"/>
    <property type="molecule type" value="Genomic_DNA"/>
</dbReference>
<dbReference type="RefSeq" id="WP_126984476.1">
    <property type="nucleotide sequence ID" value="NZ_JBCLTI010000012.1"/>
</dbReference>
<reference evidence="2 3" key="1">
    <citation type="submission" date="2018-07" db="EMBL/GenBank/DDBJ databases">
        <title>Brachybacteriurn paraconglorneratum KCTC 9916.</title>
        <authorList>
            <person name="Li Y."/>
        </authorList>
    </citation>
    <scope>NUCLEOTIDE SEQUENCE [LARGE SCALE GENOMIC DNA]</scope>
    <source>
        <strain evidence="2 3">KCTC 9916</strain>
    </source>
</reference>
<keyword evidence="1" id="KW-0472">Membrane</keyword>